<evidence type="ECO:0000256" key="3">
    <source>
        <dbReference type="ARBA" id="ARBA00022801"/>
    </source>
</evidence>
<evidence type="ECO:0000256" key="2">
    <source>
        <dbReference type="ARBA" id="ARBA00005615"/>
    </source>
</evidence>
<evidence type="ECO:0000313" key="8">
    <source>
        <dbReference type="Proteomes" id="UP000094336"/>
    </source>
</evidence>
<dbReference type="GO" id="GO:0004555">
    <property type="term" value="F:alpha,alpha-trehalase activity"/>
    <property type="evidence" value="ECO:0007669"/>
    <property type="project" value="UniProtKB-EC"/>
</dbReference>
<dbReference type="Gene3D" id="1.50.10.10">
    <property type="match status" value="1"/>
</dbReference>
<evidence type="ECO:0000256" key="5">
    <source>
        <dbReference type="RuleBase" id="RU361180"/>
    </source>
</evidence>
<dbReference type="SUPFAM" id="SSF48208">
    <property type="entry name" value="Six-hairpin glycosidases"/>
    <property type="match status" value="1"/>
</dbReference>
<dbReference type="InterPro" id="IPR008928">
    <property type="entry name" value="6-hairpin_glycosidase_sf"/>
</dbReference>
<dbReference type="PROSITE" id="PS00928">
    <property type="entry name" value="TREHALASE_2"/>
    <property type="match status" value="1"/>
</dbReference>
<dbReference type="GeneID" id="30148975"/>
<sequence>MVQSVGTYFIRPFRPRNLESLSARLILPFESADVYYGATTDPSKVPASSKIARTRTMSFFNMRSAVDSVYNDLWNEDDNRSTSSPLKRRASTDDTTGLARRFFIADIDLTLNQLLKTEDTDHNCQITIEDSGPKVLQLGTANSNGINKYDIRGTYMLSNLLQELTIAKRLGRNQMVLDERRLNENPVSRLCRLIKTTFWKNLTRQLDAENIAHMAHDTKIKGPEAENPRIYVPYDCAEQYEYFTEQASKDPEAKLEVVYLPKDITPEYVRSINHRPGLLALAMRKVDGKLTGYPYIVPGGRFNELYGWDSYMETIGLLVEEGLDETKIGLARGMVENFVFEITHYGKILNANRSYYLCRSQPPFLTDMANKVYNKLMDYGDIADAKDFLARAFRAAIKEYKTVWMAAPRLDFASGLSCYHPDGVGIPPETEASHFEALLAPYEKKHNVSFTEFQRMYNADEISEPELDEYFVHDRAVRESGHDTSYRLEGKCADLATIDLNTLLYKYEVDIAAYIDSHGGTFDASCDGECGHFETAAWWREQAELRKERINRLCWDEEAGIYHDYNIKTKTQNPYESATTYWALWAGVASPHQAELMVTKGLPKFEMLGGLAAGTEESRGLVGLDRPSRQWDYPFGWAPQQIMAWVGLTNYGYKATASRLAYRWLYLMTKAFVDYNGIVVEKYDVTSGKAPHKVEAEYGNQGSDFKGVATEGFGWVNTSYVFGVSFLDNHAERALGTCTPPHVFFGALRPEEKEKYYD</sequence>
<dbReference type="AlphaFoldDB" id="A0A1E3QQN1"/>
<comment type="similarity">
    <text evidence="2 5">Belongs to the glycosyl hydrolase 37 family.</text>
</comment>
<dbReference type="InterPro" id="IPR018232">
    <property type="entry name" value="Glyco_hydro_37_CS"/>
</dbReference>
<keyword evidence="8" id="KW-1185">Reference proteome</keyword>
<dbReference type="InterPro" id="IPR011120">
    <property type="entry name" value="Trehalase_Ca-bd"/>
</dbReference>
<dbReference type="GO" id="GO:0005993">
    <property type="term" value="P:trehalose catabolic process"/>
    <property type="evidence" value="ECO:0007669"/>
    <property type="project" value="InterPro"/>
</dbReference>
<dbReference type="RefSeq" id="XP_018985323.1">
    <property type="nucleotide sequence ID" value="XM_019131122.1"/>
</dbReference>
<dbReference type="PANTHER" id="PTHR23403:SF6">
    <property type="entry name" value="CYTOSOLIC NEUTRAL TREHALASE-RELATED"/>
    <property type="match status" value="1"/>
</dbReference>
<gene>
    <name evidence="7" type="ORF">BABINDRAFT_180451</name>
</gene>
<dbReference type="GO" id="GO:0005737">
    <property type="term" value="C:cytoplasm"/>
    <property type="evidence" value="ECO:0007669"/>
    <property type="project" value="InterPro"/>
</dbReference>
<dbReference type="EMBL" id="KV454431">
    <property type="protein sequence ID" value="ODQ79995.1"/>
    <property type="molecule type" value="Genomic_DNA"/>
</dbReference>
<dbReference type="PRINTS" id="PR00744">
    <property type="entry name" value="GLHYDRLASE37"/>
</dbReference>
<dbReference type="InterPro" id="IPR001661">
    <property type="entry name" value="Glyco_hydro_37"/>
</dbReference>
<feature type="domain" description="Neutral trehalase Ca2+ binding" evidence="6">
    <location>
        <begin position="111"/>
        <end position="140"/>
    </location>
</feature>
<organism evidence="7 8">
    <name type="scientific">Babjeviella inositovora NRRL Y-12698</name>
    <dbReference type="NCBI Taxonomy" id="984486"/>
    <lineage>
        <taxon>Eukaryota</taxon>
        <taxon>Fungi</taxon>
        <taxon>Dikarya</taxon>
        <taxon>Ascomycota</taxon>
        <taxon>Saccharomycotina</taxon>
        <taxon>Pichiomycetes</taxon>
        <taxon>Serinales incertae sedis</taxon>
        <taxon>Babjeviella</taxon>
    </lineage>
</organism>
<dbReference type="PANTHER" id="PTHR23403">
    <property type="entry name" value="TREHALASE"/>
    <property type="match status" value="1"/>
</dbReference>
<keyword evidence="3 5" id="KW-0378">Hydrolase</keyword>
<comment type="catalytic activity">
    <reaction evidence="1 5">
        <text>alpha,alpha-trehalose + H2O = alpha-D-glucose + beta-D-glucose</text>
        <dbReference type="Rhea" id="RHEA:32675"/>
        <dbReference type="ChEBI" id="CHEBI:15377"/>
        <dbReference type="ChEBI" id="CHEBI:15903"/>
        <dbReference type="ChEBI" id="CHEBI:16551"/>
        <dbReference type="ChEBI" id="CHEBI:17925"/>
        <dbReference type="EC" id="3.2.1.28"/>
    </reaction>
</comment>
<dbReference type="Proteomes" id="UP000094336">
    <property type="component" value="Unassembled WGS sequence"/>
</dbReference>
<proteinExistence type="inferred from homology"/>
<evidence type="ECO:0000259" key="6">
    <source>
        <dbReference type="Pfam" id="PF07492"/>
    </source>
</evidence>
<dbReference type="OrthoDB" id="3542292at2759"/>
<dbReference type="EC" id="3.2.1.28" evidence="5"/>
<protein>
    <recommendedName>
        <fullName evidence="5">Trehalase</fullName>
        <ecNumber evidence="5">3.2.1.28</ecNumber>
    </recommendedName>
    <alternativeName>
        <fullName evidence="5">Alpha-trehalose glucohydrolase</fullName>
    </alternativeName>
</protein>
<accession>A0A1E3QQN1</accession>
<dbReference type="GO" id="GO:0005509">
    <property type="term" value="F:calcium ion binding"/>
    <property type="evidence" value="ECO:0007669"/>
    <property type="project" value="InterPro"/>
</dbReference>
<dbReference type="STRING" id="984486.A0A1E3QQN1"/>
<keyword evidence="4 5" id="KW-0326">Glycosidase</keyword>
<dbReference type="InterPro" id="IPR012341">
    <property type="entry name" value="6hp_glycosidase-like_sf"/>
</dbReference>
<reference evidence="8" key="1">
    <citation type="submission" date="2016-05" db="EMBL/GenBank/DDBJ databases">
        <title>Comparative genomics of biotechnologically important yeasts.</title>
        <authorList>
            <consortium name="DOE Joint Genome Institute"/>
            <person name="Riley R."/>
            <person name="Haridas S."/>
            <person name="Wolfe K.H."/>
            <person name="Lopes M.R."/>
            <person name="Hittinger C.T."/>
            <person name="Goker M."/>
            <person name="Salamov A."/>
            <person name="Wisecaver J."/>
            <person name="Long T.M."/>
            <person name="Aerts A.L."/>
            <person name="Barry K."/>
            <person name="Choi C."/>
            <person name="Clum A."/>
            <person name="Coughlan A.Y."/>
            <person name="Deshpande S."/>
            <person name="Douglass A.P."/>
            <person name="Hanson S.J."/>
            <person name="Klenk H.-P."/>
            <person name="Labutti K."/>
            <person name="Lapidus A."/>
            <person name="Lindquist E."/>
            <person name="Lipzen A."/>
            <person name="Meier-Kolthoff J.P."/>
            <person name="Ohm R.A."/>
            <person name="Otillar R.P."/>
            <person name="Pangilinan J."/>
            <person name="Peng Y."/>
            <person name="Rokas A."/>
            <person name="Rosa C.A."/>
            <person name="Scheuner C."/>
            <person name="Sibirny A.A."/>
            <person name="Slot J.C."/>
            <person name="Stielow J.B."/>
            <person name="Sun H."/>
            <person name="Kurtzman C.P."/>
            <person name="Blackwell M."/>
            <person name="Grigoriev I.V."/>
            <person name="Jeffries T.W."/>
        </authorList>
    </citation>
    <scope>NUCLEOTIDE SEQUENCE [LARGE SCALE GENOMIC DNA]</scope>
    <source>
        <strain evidence="8">NRRL Y-12698</strain>
    </source>
</reference>
<dbReference type="PROSITE" id="PS00927">
    <property type="entry name" value="TREHALASE_1"/>
    <property type="match status" value="1"/>
</dbReference>
<evidence type="ECO:0000256" key="1">
    <source>
        <dbReference type="ARBA" id="ARBA00001576"/>
    </source>
</evidence>
<evidence type="ECO:0000313" key="7">
    <source>
        <dbReference type="EMBL" id="ODQ79995.1"/>
    </source>
</evidence>
<name>A0A1E3QQN1_9ASCO</name>
<dbReference type="Pfam" id="PF07492">
    <property type="entry name" value="Trehalase_Ca-bi"/>
    <property type="match status" value="1"/>
</dbReference>
<dbReference type="Pfam" id="PF01204">
    <property type="entry name" value="Trehalase"/>
    <property type="match status" value="1"/>
</dbReference>
<evidence type="ECO:0000256" key="4">
    <source>
        <dbReference type="ARBA" id="ARBA00023295"/>
    </source>
</evidence>